<dbReference type="EMBL" id="JAXCGZ010008403">
    <property type="protein sequence ID" value="KAK7077681.1"/>
    <property type="molecule type" value="Genomic_DNA"/>
</dbReference>
<keyword evidence="3" id="KW-1133">Transmembrane helix</keyword>
<dbReference type="PANTHER" id="PTHR14002:SF45">
    <property type="entry name" value="ZP DOMAIN-CONTAINING PROTEIN"/>
    <property type="match status" value="1"/>
</dbReference>
<dbReference type="Gene3D" id="2.60.40.4100">
    <property type="entry name" value="Zona pellucida, ZP-C domain"/>
    <property type="match status" value="1"/>
</dbReference>
<sequence length="208" mass="22639">MPWMVAFDTNLQIVLEECWLSNSSSVTRPTVPHEMLVRKSCAHNPTVALETNDQSSGFSFEVVPQYAYLGAFYLHCQLGICSGDPLPRPAVNKCLHPGSYCDNIALMMFYDSQPSSSSLQTLTLGPFIMADTSSFAHTEKTVQRNPSDTINRGSIATINTSTDEKTKIVVLGGLSTEVVVGIALASFVIGVCLTGTLWLIHMKTGKFL</sequence>
<dbReference type="Proteomes" id="UP001381693">
    <property type="component" value="Unassembled WGS sequence"/>
</dbReference>
<keyword evidence="1" id="KW-0732">Signal</keyword>
<evidence type="ECO:0000256" key="3">
    <source>
        <dbReference type="SAM" id="Phobius"/>
    </source>
</evidence>
<keyword evidence="3" id="KW-0812">Transmembrane</keyword>
<feature type="transmembrane region" description="Helical" evidence="3">
    <location>
        <begin position="178"/>
        <end position="200"/>
    </location>
</feature>
<dbReference type="PANTHER" id="PTHR14002">
    <property type="entry name" value="ENDOGLIN/TGF-BETA RECEPTOR TYPE III"/>
    <property type="match status" value="1"/>
</dbReference>
<organism evidence="5 6">
    <name type="scientific">Halocaridina rubra</name>
    <name type="common">Hawaiian red shrimp</name>
    <dbReference type="NCBI Taxonomy" id="373956"/>
    <lineage>
        <taxon>Eukaryota</taxon>
        <taxon>Metazoa</taxon>
        <taxon>Ecdysozoa</taxon>
        <taxon>Arthropoda</taxon>
        <taxon>Crustacea</taxon>
        <taxon>Multicrustacea</taxon>
        <taxon>Malacostraca</taxon>
        <taxon>Eumalacostraca</taxon>
        <taxon>Eucarida</taxon>
        <taxon>Decapoda</taxon>
        <taxon>Pleocyemata</taxon>
        <taxon>Caridea</taxon>
        <taxon>Atyoidea</taxon>
        <taxon>Atyidae</taxon>
        <taxon>Halocaridina</taxon>
    </lineage>
</organism>
<dbReference type="InterPro" id="IPR042235">
    <property type="entry name" value="ZP-C_dom"/>
</dbReference>
<keyword evidence="3" id="KW-0472">Membrane</keyword>
<comment type="caution">
    <text evidence="5">The sequence shown here is derived from an EMBL/GenBank/DDBJ whole genome shotgun (WGS) entry which is preliminary data.</text>
</comment>
<feature type="domain" description="ZP" evidence="4">
    <location>
        <begin position="1"/>
        <end position="101"/>
    </location>
</feature>
<evidence type="ECO:0000313" key="5">
    <source>
        <dbReference type="EMBL" id="KAK7077681.1"/>
    </source>
</evidence>
<dbReference type="AlphaFoldDB" id="A0AAN8X7J2"/>
<gene>
    <name evidence="5" type="ORF">SK128_021832</name>
</gene>
<evidence type="ECO:0000256" key="2">
    <source>
        <dbReference type="ARBA" id="ARBA00023157"/>
    </source>
</evidence>
<proteinExistence type="predicted"/>
<accession>A0AAN8X7J2</accession>
<dbReference type="PROSITE" id="PS51034">
    <property type="entry name" value="ZP_2"/>
    <property type="match status" value="1"/>
</dbReference>
<dbReference type="InterPro" id="IPR001507">
    <property type="entry name" value="ZP_dom"/>
</dbReference>
<keyword evidence="2" id="KW-1015">Disulfide bond</keyword>
<reference evidence="5 6" key="1">
    <citation type="submission" date="2023-11" db="EMBL/GenBank/DDBJ databases">
        <title>Halocaridina rubra genome assembly.</title>
        <authorList>
            <person name="Smith C."/>
        </authorList>
    </citation>
    <scope>NUCLEOTIDE SEQUENCE [LARGE SCALE GENOMIC DNA]</scope>
    <source>
        <strain evidence="5">EP-1</strain>
        <tissue evidence="5">Whole</tissue>
    </source>
</reference>
<evidence type="ECO:0000313" key="6">
    <source>
        <dbReference type="Proteomes" id="UP001381693"/>
    </source>
</evidence>
<dbReference type="Pfam" id="PF00100">
    <property type="entry name" value="Zona_pellucida"/>
    <property type="match status" value="1"/>
</dbReference>
<name>A0AAN8X7J2_HALRR</name>
<dbReference type="InterPro" id="IPR055355">
    <property type="entry name" value="ZP-C"/>
</dbReference>
<evidence type="ECO:0000259" key="4">
    <source>
        <dbReference type="PROSITE" id="PS51034"/>
    </source>
</evidence>
<protein>
    <recommendedName>
        <fullName evidence="4">ZP domain-containing protein</fullName>
    </recommendedName>
</protein>
<evidence type="ECO:0000256" key="1">
    <source>
        <dbReference type="ARBA" id="ARBA00022729"/>
    </source>
</evidence>
<keyword evidence="6" id="KW-1185">Reference proteome</keyword>